<organism evidence="1 2">
    <name type="scientific">Bacteriovorax antarcticus</name>
    <dbReference type="NCBI Taxonomy" id="3088717"/>
    <lineage>
        <taxon>Bacteria</taxon>
        <taxon>Pseudomonadati</taxon>
        <taxon>Bdellovibrionota</taxon>
        <taxon>Bacteriovoracia</taxon>
        <taxon>Bacteriovoracales</taxon>
        <taxon>Bacteriovoracaceae</taxon>
        <taxon>Bacteriovorax</taxon>
    </lineage>
</organism>
<dbReference type="Proteomes" id="UP001302274">
    <property type="component" value="Unassembled WGS sequence"/>
</dbReference>
<comment type="caution">
    <text evidence="1">The sequence shown here is derived from an EMBL/GenBank/DDBJ whole genome shotgun (WGS) entry which is preliminary data.</text>
</comment>
<dbReference type="Pfam" id="PF09424">
    <property type="entry name" value="YqeY"/>
    <property type="match status" value="1"/>
</dbReference>
<dbReference type="Gene3D" id="1.10.1510.10">
    <property type="entry name" value="Uncharacterised protein YqeY/AIM41 PF09424, N-terminal domain"/>
    <property type="match status" value="1"/>
</dbReference>
<dbReference type="RefSeq" id="WP_323576801.1">
    <property type="nucleotide sequence ID" value="NZ_JAYGJQ010000002.1"/>
</dbReference>
<dbReference type="InterPro" id="IPR003789">
    <property type="entry name" value="Asn/Gln_tRNA_amidoTrase-B-like"/>
</dbReference>
<evidence type="ECO:0000313" key="2">
    <source>
        <dbReference type="Proteomes" id="UP001302274"/>
    </source>
</evidence>
<dbReference type="InterPro" id="IPR019004">
    <property type="entry name" value="YqeY/Aim41"/>
</dbReference>
<dbReference type="InterPro" id="IPR023168">
    <property type="entry name" value="GatB_Yqey_C_2"/>
</dbReference>
<protein>
    <submittedName>
        <fullName evidence="1">GatB/YqeY domain-containing protein</fullName>
    </submittedName>
</protein>
<name>A0ABU5VV22_9BACT</name>
<sequence>MFDQITEDIKKAMFAKDKERLDALRYFKSMLIENKTSAKAASPEMDVLIKHVKKLKDSLENFPAENEIRKKTEREITILSEYMPKQLDESVVKGYIAEIIAANPGHNAGLVMKDLSPKIKGQFDSKVANELVKAALG</sequence>
<dbReference type="EMBL" id="JAYGJQ010000002">
    <property type="protein sequence ID" value="MEA9356906.1"/>
    <property type="molecule type" value="Genomic_DNA"/>
</dbReference>
<dbReference type="PANTHER" id="PTHR28055">
    <property type="entry name" value="ALTERED INHERITANCE OF MITOCHONDRIA PROTEIN 41, MITOCHONDRIAL"/>
    <property type="match status" value="1"/>
</dbReference>
<dbReference type="PANTHER" id="PTHR28055:SF1">
    <property type="entry name" value="ALTERED INHERITANCE OF MITOCHONDRIA PROTEIN 41, MITOCHONDRIAL"/>
    <property type="match status" value="1"/>
</dbReference>
<dbReference type="SUPFAM" id="SSF89095">
    <property type="entry name" value="GatB/YqeY motif"/>
    <property type="match status" value="1"/>
</dbReference>
<keyword evidence="2" id="KW-1185">Reference proteome</keyword>
<reference evidence="1 2" key="1">
    <citation type="submission" date="2023-11" db="EMBL/GenBank/DDBJ databases">
        <title>A Novel Polar Bacteriovorax (B. antarcticus) Isolated from the Biocrust in Antarctica.</title>
        <authorList>
            <person name="Mun W."/>
            <person name="Choi S.Y."/>
            <person name="Mitchell R.J."/>
        </authorList>
    </citation>
    <scope>NUCLEOTIDE SEQUENCE [LARGE SCALE GENOMIC DNA]</scope>
    <source>
        <strain evidence="1 2">PP10</strain>
    </source>
</reference>
<proteinExistence type="predicted"/>
<dbReference type="Gene3D" id="1.10.10.410">
    <property type="match status" value="1"/>
</dbReference>
<evidence type="ECO:0000313" key="1">
    <source>
        <dbReference type="EMBL" id="MEA9356906.1"/>
    </source>
</evidence>
<dbReference type="InterPro" id="IPR042184">
    <property type="entry name" value="YqeY/Aim41_N"/>
</dbReference>
<gene>
    <name evidence="1" type="ORF">SHI21_11845</name>
</gene>
<accession>A0ABU5VV22</accession>